<feature type="chain" id="PRO_5032534939" description="Reverse transcriptase zinc-binding domain-containing protein" evidence="5">
    <location>
        <begin position="25"/>
        <end position="426"/>
    </location>
</feature>
<dbReference type="Gene3D" id="3.20.20.80">
    <property type="entry name" value="Glycosidases"/>
    <property type="match status" value="1"/>
</dbReference>
<dbReference type="InterPro" id="IPR026960">
    <property type="entry name" value="RVT-Znf"/>
</dbReference>
<evidence type="ECO:0000313" key="7">
    <source>
        <dbReference type="EMBL" id="KAF5461046.1"/>
    </source>
</evidence>
<evidence type="ECO:0000313" key="8">
    <source>
        <dbReference type="Proteomes" id="UP000619265"/>
    </source>
</evidence>
<organism evidence="7 8">
    <name type="scientific">Juglans regia</name>
    <name type="common">English walnut</name>
    <dbReference type="NCBI Taxonomy" id="51240"/>
    <lineage>
        <taxon>Eukaryota</taxon>
        <taxon>Viridiplantae</taxon>
        <taxon>Streptophyta</taxon>
        <taxon>Embryophyta</taxon>
        <taxon>Tracheophyta</taxon>
        <taxon>Spermatophyta</taxon>
        <taxon>Magnoliopsida</taxon>
        <taxon>eudicotyledons</taxon>
        <taxon>Gunneridae</taxon>
        <taxon>Pentapetalae</taxon>
        <taxon>rosids</taxon>
        <taxon>fabids</taxon>
        <taxon>Fagales</taxon>
        <taxon>Juglandaceae</taxon>
        <taxon>Juglans</taxon>
    </lineage>
</organism>
<proteinExistence type="inferred from homology"/>
<dbReference type="InterPro" id="IPR033132">
    <property type="entry name" value="GH_1_N_CS"/>
</dbReference>
<dbReference type="Proteomes" id="UP000619265">
    <property type="component" value="Unassembled WGS sequence"/>
</dbReference>
<protein>
    <recommendedName>
        <fullName evidence="6">Reverse transcriptase zinc-binding domain-containing protein</fullName>
    </recommendedName>
</protein>
<comment type="similarity">
    <text evidence="1 4">Belongs to the glycosyl hydrolase 1 family.</text>
</comment>
<evidence type="ECO:0000256" key="3">
    <source>
        <dbReference type="ARBA" id="ARBA00023295"/>
    </source>
</evidence>
<name>A0A833U5M3_JUGRE</name>
<dbReference type="SUPFAM" id="SSF51445">
    <property type="entry name" value="(Trans)glycosidases"/>
    <property type="match status" value="1"/>
</dbReference>
<feature type="signal peptide" evidence="5">
    <location>
        <begin position="1"/>
        <end position="24"/>
    </location>
</feature>
<sequence>PKPITMEVSLLFFLLTRFFMTSESVSRLDFPDGFVFGTASSAFQFEGAVKEGNKGVSIWDTFARQPGRILDFSNPEMAVDQYHRFKSDIDLMRDLGMDAYRLSISWSRIFPNGTGEPNPEGINYYNGFIDALLEKGVQPYVTLYHWDLPQKLEDEYEGWLSTQIVKDFEYFAYTCFQAFGDRVKNWMADVRLFAHGSHQWNILFNRDIHDWELSMVSDFFSLLHSLGSTRAQQDSLKWRSQDHKKFSVKVYYKILTSQDHTSFPWRNIWRSRVPSRVAFFVWNAALGKILTTDNLRKRGCVVLDWCYMCRKNGESVDHLLLHCDVARGLWDEIFRRVGVAWVMPRRVVELMGCWRKLQGSHQVAAVWRMIPLCIMWCIWTERNMRCFEDKERTMMELKNYFLHTLLLWFSVIVLNGDDIHEFLSLG</sequence>
<keyword evidence="3" id="KW-0326">Glycosidase</keyword>
<evidence type="ECO:0000256" key="5">
    <source>
        <dbReference type="SAM" id="SignalP"/>
    </source>
</evidence>
<dbReference type="EMBL" id="LIHL02000009">
    <property type="protein sequence ID" value="KAF5461046.1"/>
    <property type="molecule type" value="Genomic_DNA"/>
</dbReference>
<dbReference type="Pfam" id="PF13966">
    <property type="entry name" value="zf-RVT"/>
    <property type="match status" value="1"/>
</dbReference>
<dbReference type="PANTHER" id="PTHR10353">
    <property type="entry name" value="GLYCOSYL HYDROLASE"/>
    <property type="match status" value="1"/>
</dbReference>
<dbReference type="Pfam" id="PF00232">
    <property type="entry name" value="Glyco_hydro_1"/>
    <property type="match status" value="1"/>
</dbReference>
<dbReference type="InterPro" id="IPR001360">
    <property type="entry name" value="Glyco_hydro_1"/>
</dbReference>
<comment type="caution">
    <text evidence="7">The sequence shown here is derived from an EMBL/GenBank/DDBJ whole genome shotgun (WGS) entry which is preliminary data.</text>
</comment>
<dbReference type="GO" id="GO:0005975">
    <property type="term" value="P:carbohydrate metabolic process"/>
    <property type="evidence" value="ECO:0007669"/>
    <property type="project" value="InterPro"/>
</dbReference>
<accession>A0A833U5M3</accession>
<evidence type="ECO:0000256" key="2">
    <source>
        <dbReference type="ARBA" id="ARBA00022801"/>
    </source>
</evidence>
<reference evidence="7" key="2">
    <citation type="submission" date="2020-03" db="EMBL/GenBank/DDBJ databases">
        <title>Walnut 2.0.</title>
        <authorList>
            <person name="Marrano A."/>
            <person name="Britton M."/>
            <person name="Zimin A.V."/>
            <person name="Zaini P.A."/>
            <person name="Workman R."/>
            <person name="Puiu D."/>
            <person name="Bianco L."/>
            <person name="Allen B.J."/>
            <person name="Troggio M."/>
            <person name="Leslie C.A."/>
            <person name="Timp W."/>
            <person name="Dendekar A."/>
            <person name="Salzberg S.L."/>
            <person name="Neale D.B."/>
        </authorList>
    </citation>
    <scope>NUCLEOTIDE SEQUENCE</scope>
    <source>
        <tissue evidence="7">Leaves</tissue>
    </source>
</reference>
<feature type="domain" description="Reverse transcriptase zinc-binding" evidence="6">
    <location>
        <begin position="246"/>
        <end position="330"/>
    </location>
</feature>
<evidence type="ECO:0000256" key="4">
    <source>
        <dbReference type="RuleBase" id="RU003690"/>
    </source>
</evidence>
<keyword evidence="5" id="KW-0732">Signal</keyword>
<dbReference type="GO" id="GO:0004553">
    <property type="term" value="F:hydrolase activity, hydrolyzing O-glycosyl compounds"/>
    <property type="evidence" value="ECO:0007669"/>
    <property type="project" value="InterPro"/>
</dbReference>
<evidence type="ECO:0000256" key="1">
    <source>
        <dbReference type="ARBA" id="ARBA00010838"/>
    </source>
</evidence>
<dbReference type="PROSITE" id="PS00653">
    <property type="entry name" value="GLYCOSYL_HYDROL_F1_2"/>
    <property type="match status" value="1"/>
</dbReference>
<dbReference type="PANTHER" id="PTHR10353:SF36">
    <property type="entry name" value="LP05116P"/>
    <property type="match status" value="1"/>
</dbReference>
<evidence type="ECO:0000259" key="6">
    <source>
        <dbReference type="Pfam" id="PF13966"/>
    </source>
</evidence>
<keyword evidence="2" id="KW-0378">Hydrolase</keyword>
<reference evidence="7" key="1">
    <citation type="submission" date="2015-10" db="EMBL/GenBank/DDBJ databases">
        <authorList>
            <person name="Martinez-Garcia P.J."/>
            <person name="Crepeau M.W."/>
            <person name="Puiu D."/>
            <person name="Gonzalez-Ibeas D."/>
            <person name="Whalen J."/>
            <person name="Stevens K."/>
            <person name="Paul R."/>
            <person name="Butterfield T."/>
            <person name="Britton M."/>
            <person name="Reagan R."/>
            <person name="Chakraborty S."/>
            <person name="Walawage S.L."/>
            <person name="Vasquez-Gross H.A."/>
            <person name="Cardeno C."/>
            <person name="Famula R."/>
            <person name="Pratt K."/>
            <person name="Kuruganti S."/>
            <person name="Aradhya M.K."/>
            <person name="Leslie C.A."/>
            <person name="Dandekar A.M."/>
            <person name="Salzberg S.L."/>
            <person name="Wegrzyn J.L."/>
            <person name="Langley C.H."/>
            <person name="Neale D.B."/>
        </authorList>
    </citation>
    <scope>NUCLEOTIDE SEQUENCE</scope>
    <source>
        <tissue evidence="7">Leaves</tissue>
    </source>
</reference>
<dbReference type="InterPro" id="IPR017853">
    <property type="entry name" value="GH"/>
</dbReference>
<gene>
    <name evidence="7" type="ORF">F2P56_020872</name>
</gene>
<dbReference type="Gramene" id="Jr09_14800_p1">
    <property type="protein sequence ID" value="cds.Jr09_14800_p1"/>
    <property type="gene ID" value="Jr09_14800"/>
</dbReference>
<dbReference type="AlphaFoldDB" id="A0A833U5M3"/>
<feature type="non-terminal residue" evidence="7">
    <location>
        <position position="426"/>
    </location>
</feature>